<keyword evidence="7 9" id="KW-0472">Membrane</keyword>
<evidence type="ECO:0000256" key="3">
    <source>
        <dbReference type="ARBA" id="ARBA00022475"/>
    </source>
</evidence>
<reference evidence="11 12" key="1">
    <citation type="submission" date="2018-01" db="EMBL/GenBank/DDBJ databases">
        <title>The draft genome sequence of Cohaesibacter sp. H1304.</title>
        <authorList>
            <person name="Wang N.-N."/>
            <person name="Du Z.-J."/>
        </authorList>
    </citation>
    <scope>NUCLEOTIDE SEQUENCE [LARGE SCALE GENOMIC DNA]</scope>
    <source>
        <strain evidence="11 12">H1304</strain>
    </source>
</reference>
<keyword evidence="6 9" id="KW-1133">Transmembrane helix</keyword>
<evidence type="ECO:0000256" key="5">
    <source>
        <dbReference type="ARBA" id="ARBA00022692"/>
    </source>
</evidence>
<comment type="caution">
    <text evidence="11">The sequence shown here is derived from an EMBL/GenBank/DDBJ whole genome shotgun (WGS) entry which is preliminary data.</text>
</comment>
<protein>
    <recommendedName>
        <fullName evidence="9">TRAP transporter small permease protein</fullName>
    </recommendedName>
</protein>
<dbReference type="InterPro" id="IPR007387">
    <property type="entry name" value="TRAP_DctQ"/>
</dbReference>
<dbReference type="Proteomes" id="UP000234881">
    <property type="component" value="Unassembled WGS sequence"/>
</dbReference>
<evidence type="ECO:0000256" key="7">
    <source>
        <dbReference type="ARBA" id="ARBA00023136"/>
    </source>
</evidence>
<evidence type="ECO:0000256" key="8">
    <source>
        <dbReference type="ARBA" id="ARBA00038436"/>
    </source>
</evidence>
<dbReference type="RefSeq" id="WP_101534513.1">
    <property type="nucleotide sequence ID" value="NZ_PKUQ01000030.1"/>
</dbReference>
<evidence type="ECO:0000256" key="1">
    <source>
        <dbReference type="ARBA" id="ARBA00004429"/>
    </source>
</evidence>
<evidence type="ECO:0000256" key="4">
    <source>
        <dbReference type="ARBA" id="ARBA00022519"/>
    </source>
</evidence>
<dbReference type="GO" id="GO:0005886">
    <property type="term" value="C:plasma membrane"/>
    <property type="evidence" value="ECO:0007669"/>
    <property type="project" value="UniProtKB-SubCell"/>
</dbReference>
<proteinExistence type="inferred from homology"/>
<comment type="subcellular location">
    <subcellularLocation>
        <location evidence="1 9">Cell inner membrane</location>
        <topology evidence="1 9">Multi-pass membrane protein</topology>
    </subcellularLocation>
</comment>
<evidence type="ECO:0000313" key="11">
    <source>
        <dbReference type="EMBL" id="PLW76518.1"/>
    </source>
</evidence>
<evidence type="ECO:0000259" key="10">
    <source>
        <dbReference type="Pfam" id="PF04290"/>
    </source>
</evidence>
<dbReference type="OrthoDB" id="4964541at2"/>
<evidence type="ECO:0000256" key="2">
    <source>
        <dbReference type="ARBA" id="ARBA00022448"/>
    </source>
</evidence>
<feature type="transmembrane region" description="Helical" evidence="9">
    <location>
        <begin position="48"/>
        <end position="66"/>
    </location>
</feature>
<keyword evidence="12" id="KW-1185">Reference proteome</keyword>
<evidence type="ECO:0000256" key="9">
    <source>
        <dbReference type="RuleBase" id="RU369079"/>
    </source>
</evidence>
<dbReference type="GO" id="GO:0022857">
    <property type="term" value="F:transmembrane transporter activity"/>
    <property type="evidence" value="ECO:0007669"/>
    <property type="project" value="UniProtKB-UniRule"/>
</dbReference>
<keyword evidence="2 9" id="KW-0813">Transport</keyword>
<dbReference type="AlphaFoldDB" id="A0A2N5XQ18"/>
<keyword evidence="3" id="KW-1003">Cell membrane</keyword>
<organism evidence="11 12">
    <name type="scientific">Cohaesibacter celericrescens</name>
    <dbReference type="NCBI Taxonomy" id="2067669"/>
    <lineage>
        <taxon>Bacteria</taxon>
        <taxon>Pseudomonadati</taxon>
        <taxon>Pseudomonadota</taxon>
        <taxon>Alphaproteobacteria</taxon>
        <taxon>Hyphomicrobiales</taxon>
        <taxon>Cohaesibacteraceae</taxon>
    </lineage>
</organism>
<dbReference type="EMBL" id="PKUQ01000030">
    <property type="protein sequence ID" value="PLW76518.1"/>
    <property type="molecule type" value="Genomic_DNA"/>
</dbReference>
<comment type="similarity">
    <text evidence="8 9">Belongs to the TRAP transporter small permease family.</text>
</comment>
<comment type="function">
    <text evidence="9">Part of the tripartite ATP-independent periplasmic (TRAP) transport system.</text>
</comment>
<dbReference type="GO" id="GO:0015740">
    <property type="term" value="P:C4-dicarboxylate transport"/>
    <property type="evidence" value="ECO:0007669"/>
    <property type="project" value="TreeGrafter"/>
</dbReference>
<feature type="transmembrane region" description="Helical" evidence="9">
    <location>
        <begin position="129"/>
        <end position="150"/>
    </location>
</feature>
<dbReference type="PANTHER" id="PTHR35011">
    <property type="entry name" value="2,3-DIKETO-L-GULONATE TRAP TRANSPORTER SMALL PERMEASE PROTEIN YIAM"/>
    <property type="match status" value="1"/>
</dbReference>
<accession>A0A2N5XQ18</accession>
<keyword evidence="4 9" id="KW-0997">Cell inner membrane</keyword>
<sequence length="170" mass="19333">MLLKFKTGLESALAALTSFMLAVMVCLMLWQVFTRYVLQTPALFTEEMLRFTMIWMALLGSAYCFGRRKHLSLVFVLEVLSPPKRRVVTIINDIIVLCFAFFILFLGGIRAVESTMQQFSPILRVPIGYVYLILPITAVLIFILQSLNMIDVIQNGDRSNTSQKKSLEEA</sequence>
<dbReference type="PANTHER" id="PTHR35011:SF2">
    <property type="entry name" value="2,3-DIKETO-L-GULONATE TRAP TRANSPORTER SMALL PERMEASE PROTEIN YIAM"/>
    <property type="match status" value="1"/>
</dbReference>
<dbReference type="Pfam" id="PF04290">
    <property type="entry name" value="DctQ"/>
    <property type="match status" value="1"/>
</dbReference>
<evidence type="ECO:0000256" key="6">
    <source>
        <dbReference type="ARBA" id="ARBA00022989"/>
    </source>
</evidence>
<dbReference type="InterPro" id="IPR055348">
    <property type="entry name" value="DctQ"/>
</dbReference>
<feature type="domain" description="Tripartite ATP-independent periplasmic transporters DctQ component" evidence="10">
    <location>
        <begin position="24"/>
        <end position="152"/>
    </location>
</feature>
<feature type="transmembrane region" description="Helical" evidence="9">
    <location>
        <begin position="12"/>
        <end position="33"/>
    </location>
</feature>
<keyword evidence="5 9" id="KW-0812">Transmembrane</keyword>
<evidence type="ECO:0000313" key="12">
    <source>
        <dbReference type="Proteomes" id="UP000234881"/>
    </source>
</evidence>
<name>A0A2N5XQ18_9HYPH</name>
<feature type="transmembrane region" description="Helical" evidence="9">
    <location>
        <begin position="87"/>
        <end position="109"/>
    </location>
</feature>
<gene>
    <name evidence="11" type="ORF">C0081_14240</name>
</gene>
<comment type="subunit">
    <text evidence="9">The complex comprises the extracytoplasmic solute receptor protein and the two transmembrane proteins.</text>
</comment>